<organism evidence="2 3">
    <name type="scientific">Candidatus Beckwithbacteria bacterium RBG_13_42_9</name>
    <dbReference type="NCBI Taxonomy" id="1797457"/>
    <lineage>
        <taxon>Bacteria</taxon>
        <taxon>Candidatus Beckwithiibacteriota</taxon>
    </lineage>
</organism>
<dbReference type="AlphaFoldDB" id="A0A1F5E6R5"/>
<dbReference type="STRING" id="1797457.A2160_05075"/>
<keyword evidence="1" id="KW-0812">Transmembrane</keyword>
<dbReference type="Proteomes" id="UP000177006">
    <property type="component" value="Unassembled WGS sequence"/>
</dbReference>
<comment type="caution">
    <text evidence="2">The sequence shown here is derived from an EMBL/GenBank/DDBJ whole genome shotgun (WGS) entry which is preliminary data.</text>
</comment>
<evidence type="ECO:0000313" key="3">
    <source>
        <dbReference type="Proteomes" id="UP000177006"/>
    </source>
</evidence>
<sequence length="158" mass="17343">MSIRKKKKSIFADEERIVFIKKKKQSPLDIRVNFLTTAKQLKVIGLLVFFLSLPLAASLVSSMTQAPVAMYPVESVVKSPLPVSREEMDCRFGGGEWKQLPNSCGDICNQENKICNPVYTPACDCGQYDCWNGEECVLNPVVEAKPVAGASSSVQTAP</sequence>
<feature type="transmembrane region" description="Helical" evidence="1">
    <location>
        <begin position="41"/>
        <end position="60"/>
    </location>
</feature>
<gene>
    <name evidence="2" type="ORF">A2160_05075</name>
</gene>
<accession>A0A1F5E6R5</accession>
<evidence type="ECO:0000313" key="2">
    <source>
        <dbReference type="EMBL" id="OGD63000.1"/>
    </source>
</evidence>
<dbReference type="EMBL" id="MEZK01000013">
    <property type="protein sequence ID" value="OGD63000.1"/>
    <property type="molecule type" value="Genomic_DNA"/>
</dbReference>
<keyword evidence="1" id="KW-1133">Transmembrane helix</keyword>
<reference evidence="2 3" key="1">
    <citation type="journal article" date="2016" name="Nat. Commun.">
        <title>Thousands of microbial genomes shed light on interconnected biogeochemical processes in an aquifer system.</title>
        <authorList>
            <person name="Anantharaman K."/>
            <person name="Brown C.T."/>
            <person name="Hug L.A."/>
            <person name="Sharon I."/>
            <person name="Castelle C.J."/>
            <person name="Probst A.J."/>
            <person name="Thomas B.C."/>
            <person name="Singh A."/>
            <person name="Wilkins M.J."/>
            <person name="Karaoz U."/>
            <person name="Brodie E.L."/>
            <person name="Williams K.H."/>
            <person name="Hubbard S.S."/>
            <person name="Banfield J.F."/>
        </authorList>
    </citation>
    <scope>NUCLEOTIDE SEQUENCE [LARGE SCALE GENOMIC DNA]</scope>
</reference>
<keyword evidence="1" id="KW-0472">Membrane</keyword>
<evidence type="ECO:0000256" key="1">
    <source>
        <dbReference type="SAM" id="Phobius"/>
    </source>
</evidence>
<proteinExistence type="predicted"/>
<protein>
    <submittedName>
        <fullName evidence="2">Uncharacterized protein</fullName>
    </submittedName>
</protein>
<name>A0A1F5E6R5_9BACT</name>